<evidence type="ECO:0000256" key="1">
    <source>
        <dbReference type="SAM" id="MobiDB-lite"/>
    </source>
</evidence>
<proteinExistence type="predicted"/>
<protein>
    <submittedName>
        <fullName evidence="2">Uncharacterized protein</fullName>
    </submittedName>
</protein>
<organism evidence="2 3">
    <name type="scientific">Sinorhizobium psoraleae</name>
    <dbReference type="NCBI Taxonomy" id="520838"/>
    <lineage>
        <taxon>Bacteria</taxon>
        <taxon>Pseudomonadati</taxon>
        <taxon>Pseudomonadota</taxon>
        <taxon>Alphaproteobacteria</taxon>
        <taxon>Hyphomicrobiales</taxon>
        <taxon>Rhizobiaceae</taxon>
        <taxon>Sinorhizobium/Ensifer group</taxon>
        <taxon>Sinorhizobium</taxon>
    </lineage>
</organism>
<feature type="compositionally biased region" description="Polar residues" evidence="1">
    <location>
        <begin position="132"/>
        <end position="141"/>
    </location>
</feature>
<dbReference type="EMBL" id="JAPVOI010000005">
    <property type="protein sequence ID" value="MCZ4093232.1"/>
    <property type="molecule type" value="Genomic_DNA"/>
</dbReference>
<comment type="caution">
    <text evidence="2">The sequence shown here is derived from an EMBL/GenBank/DDBJ whole genome shotgun (WGS) entry which is preliminary data.</text>
</comment>
<keyword evidence="3" id="KW-1185">Reference proteome</keyword>
<feature type="region of interest" description="Disordered" evidence="1">
    <location>
        <begin position="130"/>
        <end position="160"/>
    </location>
</feature>
<evidence type="ECO:0000313" key="2">
    <source>
        <dbReference type="EMBL" id="MCZ4093232.1"/>
    </source>
</evidence>
<gene>
    <name evidence="2" type="ORF">O3W52_25415</name>
</gene>
<accession>A0ABT4KMQ4</accession>
<sequence>MPNTTCSRPLLRATTWPQARWQRLATLTPQPPRLVAQPVVERLRQHPLRLAGSAAVAANLAQPERCRRLVDVGEHLAEERFMRFGRDAETGLRHQIAERLRRSKLMPASRENGLDLGMHHLERRMIADQMMPQHQSSQRSLPGSRAITKRISGARPRSMR</sequence>
<name>A0ABT4KMQ4_9HYPH</name>
<evidence type="ECO:0000313" key="3">
    <source>
        <dbReference type="Proteomes" id="UP001079430"/>
    </source>
</evidence>
<reference evidence="2" key="1">
    <citation type="submission" date="2022-10" db="EMBL/GenBank/DDBJ databases">
        <title>Whole genome sequencing of three plant growth promoting bacteria isolated from Vachellia tortilis subsp. raddiana in Morocco.</title>
        <authorList>
            <person name="Hnini M."/>
            <person name="Zouagui R."/>
            <person name="Zouagui H."/>
            <person name="Chemao Elfihri M.-W."/>
            <person name="Ibrahimi A."/>
            <person name="Sbabou L."/>
            <person name="Aurag J."/>
        </authorList>
    </citation>
    <scope>NUCLEOTIDE SEQUENCE</scope>
    <source>
        <strain evidence="2">LMR678</strain>
    </source>
</reference>
<dbReference type="Proteomes" id="UP001079430">
    <property type="component" value="Unassembled WGS sequence"/>
</dbReference>